<feature type="compositionally biased region" description="Polar residues" evidence="1">
    <location>
        <begin position="287"/>
        <end position="299"/>
    </location>
</feature>
<feature type="region of interest" description="Disordered" evidence="1">
    <location>
        <begin position="256"/>
        <end position="365"/>
    </location>
</feature>
<organism evidence="2 3">
    <name type="scientific">Colletotrichum nymphaeae SA-01</name>
    <dbReference type="NCBI Taxonomy" id="1460502"/>
    <lineage>
        <taxon>Eukaryota</taxon>
        <taxon>Fungi</taxon>
        <taxon>Dikarya</taxon>
        <taxon>Ascomycota</taxon>
        <taxon>Pezizomycotina</taxon>
        <taxon>Sordariomycetes</taxon>
        <taxon>Hypocreomycetidae</taxon>
        <taxon>Glomerellales</taxon>
        <taxon>Glomerellaceae</taxon>
        <taxon>Colletotrichum</taxon>
        <taxon>Colletotrichum acutatum species complex</taxon>
    </lineage>
</organism>
<gene>
    <name evidence="2" type="ORF">CNYM01_01797</name>
</gene>
<evidence type="ECO:0008006" key="4">
    <source>
        <dbReference type="Google" id="ProtNLM"/>
    </source>
</evidence>
<sequence>MKSPPHEGGEEAMGESDLPSLWETKKDADILLTMGASKWELHDKMVRGKSGLIDHILEMVQMKEGMRKIPLKERMFPHSALNTVLKYFYLGESLITEKTEVIDLLSLYEVSATLGILCYVEAGTQSDIPLPHTPKKSIPSATGNDDQHPCSVDETTPRPRKRESMVKLGTEFISRLDEAKRSSQSIPGPANKSGTAENPNPTSKDARVNQIPQDFKFDFQAKSPEAESISTGINQSQVSSLSATPRVITANGAVPNVRSQSSSSSHASTQWESCSEGGERTVPATEMSKSIATSASVELSSHIGVAPESQSQNEKTQTSSGNKKGTNLGNSSLNFSSHIQGGRLPISPPEDSVARQTKETAVPAIYERSSPSYAFNSDSLPRGFHFSGGPQPEQSNISSSKASPSHAQGKTTAVTGVVERERREYVLRGSDVSQTEVTSAPVIPERSSRSYAFHSASLPRSFQFAGGAQGEHSKEPSVKASSSQTPNTKASNSYAQQSTSSSSHTRVKPSPWKADKATAKQIRKGRLIVEPPGESPKPFNFWWPSSHLHHRNLLQLTNKLQSRRGRFGEMLQTVLKLTDLPKLIREISDAASCEFSAGTQHPKILYEYWMSERNAGRGCIRGQRHPTRVYWYKY</sequence>
<keyword evidence="3" id="KW-1185">Reference proteome</keyword>
<feature type="compositionally biased region" description="Polar residues" evidence="1">
    <location>
        <begin position="182"/>
        <end position="203"/>
    </location>
</feature>
<dbReference type="Proteomes" id="UP000070054">
    <property type="component" value="Unassembled WGS sequence"/>
</dbReference>
<feature type="region of interest" description="Disordered" evidence="1">
    <location>
        <begin position="177"/>
        <end position="207"/>
    </location>
</feature>
<comment type="caution">
    <text evidence="2">The sequence shown here is derived from an EMBL/GenBank/DDBJ whole genome shotgun (WGS) entry which is preliminary data.</text>
</comment>
<feature type="compositionally biased region" description="Polar residues" evidence="1">
    <location>
        <begin position="308"/>
        <end position="339"/>
    </location>
</feature>
<feature type="compositionally biased region" description="Polar residues" evidence="1">
    <location>
        <begin position="479"/>
        <end position="489"/>
    </location>
</feature>
<feature type="compositionally biased region" description="Low complexity" evidence="1">
    <location>
        <begin position="259"/>
        <end position="268"/>
    </location>
</feature>
<feature type="compositionally biased region" description="Polar residues" evidence="1">
    <location>
        <begin position="392"/>
        <end position="410"/>
    </location>
</feature>
<feature type="compositionally biased region" description="Low complexity" evidence="1">
    <location>
        <begin position="490"/>
        <end position="503"/>
    </location>
</feature>
<feature type="region of interest" description="Disordered" evidence="1">
    <location>
        <begin position="380"/>
        <end position="418"/>
    </location>
</feature>
<dbReference type="EMBL" id="JEMN01001831">
    <property type="protein sequence ID" value="KXH25956.1"/>
    <property type="molecule type" value="Genomic_DNA"/>
</dbReference>
<name>A0A135RQF2_9PEZI</name>
<proteinExistence type="predicted"/>
<feature type="region of interest" description="Disordered" evidence="1">
    <location>
        <begin position="128"/>
        <end position="165"/>
    </location>
</feature>
<dbReference type="AlphaFoldDB" id="A0A135RQF2"/>
<feature type="region of interest" description="Disordered" evidence="1">
    <location>
        <begin position="465"/>
        <end position="519"/>
    </location>
</feature>
<protein>
    <recommendedName>
        <fullName evidence="4">BTB domain-containing protein</fullName>
    </recommendedName>
</protein>
<reference evidence="2 3" key="1">
    <citation type="submission" date="2014-02" db="EMBL/GenBank/DDBJ databases">
        <title>The genome sequence of Colletotrichum nymphaeae SA-01.</title>
        <authorList>
            <person name="Baroncelli R."/>
            <person name="Thon M.R."/>
        </authorList>
    </citation>
    <scope>NUCLEOTIDE SEQUENCE [LARGE SCALE GENOMIC DNA]</scope>
    <source>
        <strain evidence="2 3">SA-01</strain>
    </source>
</reference>
<dbReference type="OrthoDB" id="4851198at2759"/>
<evidence type="ECO:0000313" key="2">
    <source>
        <dbReference type="EMBL" id="KXH25956.1"/>
    </source>
</evidence>
<accession>A0A135RQF2</accession>
<evidence type="ECO:0000256" key="1">
    <source>
        <dbReference type="SAM" id="MobiDB-lite"/>
    </source>
</evidence>
<evidence type="ECO:0000313" key="3">
    <source>
        <dbReference type="Proteomes" id="UP000070054"/>
    </source>
</evidence>